<accession>A0ACC1U8F6</accession>
<reference evidence="1" key="1">
    <citation type="submission" date="2022-09" db="EMBL/GenBank/DDBJ databases">
        <title>A Global Phylogenomic Analysis of the Shiitake Genus Lentinula.</title>
        <authorList>
            <consortium name="DOE Joint Genome Institute"/>
            <person name="Sierra-Patev S."/>
            <person name="Min B."/>
            <person name="Naranjo-Ortiz M."/>
            <person name="Looney B."/>
            <person name="Konkel Z."/>
            <person name="Slot J.C."/>
            <person name="Sakamoto Y."/>
            <person name="Steenwyk J.L."/>
            <person name="Rokas A."/>
            <person name="Carro J."/>
            <person name="Camarero S."/>
            <person name="Ferreira P."/>
            <person name="Molpeceres G."/>
            <person name="Ruiz-Duenas F.J."/>
            <person name="Serrano A."/>
            <person name="Henrissat B."/>
            <person name="Drula E."/>
            <person name="Hughes K.W."/>
            <person name="Mata J.L."/>
            <person name="Ishikawa N.K."/>
            <person name="Vargas-Isla R."/>
            <person name="Ushijima S."/>
            <person name="Smith C.A."/>
            <person name="Ahrendt S."/>
            <person name="Andreopoulos W."/>
            <person name="He G."/>
            <person name="Labutti K."/>
            <person name="Lipzen A."/>
            <person name="Ng V."/>
            <person name="Riley R."/>
            <person name="Sandor L."/>
            <person name="Barry K."/>
            <person name="Martinez A.T."/>
            <person name="Xiao Y."/>
            <person name="Gibbons J.G."/>
            <person name="Terashima K."/>
            <person name="Grigoriev I.V."/>
            <person name="Hibbett D.S."/>
        </authorList>
    </citation>
    <scope>NUCLEOTIDE SEQUENCE</scope>
    <source>
        <strain evidence="1">TMI1499</strain>
    </source>
</reference>
<organism evidence="1 2">
    <name type="scientific">Lentinula aff. lateritia</name>
    <dbReference type="NCBI Taxonomy" id="2804960"/>
    <lineage>
        <taxon>Eukaryota</taxon>
        <taxon>Fungi</taxon>
        <taxon>Dikarya</taxon>
        <taxon>Basidiomycota</taxon>
        <taxon>Agaricomycotina</taxon>
        <taxon>Agaricomycetes</taxon>
        <taxon>Agaricomycetidae</taxon>
        <taxon>Agaricales</taxon>
        <taxon>Marasmiineae</taxon>
        <taxon>Omphalotaceae</taxon>
        <taxon>Lentinula</taxon>
    </lineage>
</organism>
<evidence type="ECO:0000313" key="2">
    <source>
        <dbReference type="Proteomes" id="UP001163835"/>
    </source>
</evidence>
<comment type="caution">
    <text evidence="1">The sequence shown here is derived from an EMBL/GenBank/DDBJ whole genome shotgun (WGS) entry which is preliminary data.</text>
</comment>
<evidence type="ECO:0000313" key="1">
    <source>
        <dbReference type="EMBL" id="KAJ3813387.1"/>
    </source>
</evidence>
<protein>
    <submittedName>
        <fullName evidence="1">Uncharacterized protein</fullName>
    </submittedName>
</protein>
<keyword evidence="2" id="KW-1185">Reference proteome</keyword>
<proteinExistence type="predicted"/>
<gene>
    <name evidence="1" type="ORF">F5876DRAFT_73969</name>
</gene>
<dbReference type="EMBL" id="MU794995">
    <property type="protein sequence ID" value="KAJ3813387.1"/>
    <property type="molecule type" value="Genomic_DNA"/>
</dbReference>
<sequence length="125" mass="13844">MINTQTSSLYTSDVDDEYSPMTLSPSSYSDALSFSLLSLISDVIDLPLIRVPPPLILSETPLRERRGFAEFITITPRSDVHVKNTAKGQIQPTAGSLPTRRRKTPSARRDVVIHTPETSDSEDDN</sequence>
<dbReference type="Proteomes" id="UP001163835">
    <property type="component" value="Unassembled WGS sequence"/>
</dbReference>
<name>A0ACC1U8F6_9AGAR</name>